<dbReference type="SUPFAM" id="SSF53098">
    <property type="entry name" value="Ribonuclease H-like"/>
    <property type="match status" value="1"/>
</dbReference>
<dbReference type="PANTHER" id="PTHR33116">
    <property type="entry name" value="REVERSE TRANSCRIPTASE ZINC-BINDING DOMAIN-CONTAINING PROTEIN-RELATED-RELATED"/>
    <property type="match status" value="1"/>
</dbReference>
<dbReference type="PANTHER" id="PTHR33116:SF86">
    <property type="entry name" value="REVERSE TRANSCRIPTASE DOMAIN-CONTAINING PROTEIN"/>
    <property type="match status" value="1"/>
</dbReference>
<dbReference type="GO" id="GO:0003676">
    <property type="term" value="F:nucleic acid binding"/>
    <property type="evidence" value="ECO:0007669"/>
    <property type="project" value="InterPro"/>
</dbReference>
<dbReference type="SUPFAM" id="SSF56672">
    <property type="entry name" value="DNA/RNA polymerases"/>
    <property type="match status" value="1"/>
</dbReference>
<evidence type="ECO:0000259" key="2">
    <source>
        <dbReference type="Pfam" id="PF13456"/>
    </source>
</evidence>
<dbReference type="InterPro" id="IPR036397">
    <property type="entry name" value="RNaseH_sf"/>
</dbReference>
<name>A0A2N9EYL8_FAGSY</name>
<dbReference type="InterPro" id="IPR000477">
    <property type="entry name" value="RT_dom"/>
</dbReference>
<feature type="domain" description="Reverse transcriptase" evidence="1">
    <location>
        <begin position="383"/>
        <end position="484"/>
    </location>
</feature>
<dbReference type="GO" id="GO:0004523">
    <property type="term" value="F:RNA-DNA hybrid ribonuclease activity"/>
    <property type="evidence" value="ECO:0007669"/>
    <property type="project" value="InterPro"/>
</dbReference>
<dbReference type="Gene3D" id="3.30.420.10">
    <property type="entry name" value="Ribonuclease H-like superfamily/Ribonuclease H"/>
    <property type="match status" value="1"/>
</dbReference>
<feature type="domain" description="RNase H type-1" evidence="2">
    <location>
        <begin position="937"/>
        <end position="1012"/>
    </location>
</feature>
<dbReference type="Pfam" id="PF00078">
    <property type="entry name" value="RVT_1"/>
    <property type="match status" value="1"/>
</dbReference>
<dbReference type="Gene3D" id="3.60.10.10">
    <property type="entry name" value="Endonuclease/exonuclease/phosphatase"/>
    <property type="match status" value="1"/>
</dbReference>
<dbReference type="Pfam" id="PF13456">
    <property type="entry name" value="RVT_3"/>
    <property type="match status" value="1"/>
</dbReference>
<reference evidence="3" key="1">
    <citation type="submission" date="2018-02" db="EMBL/GenBank/DDBJ databases">
        <authorList>
            <person name="Cohen D.B."/>
            <person name="Kent A.D."/>
        </authorList>
    </citation>
    <scope>NUCLEOTIDE SEQUENCE</scope>
</reference>
<evidence type="ECO:0008006" key="4">
    <source>
        <dbReference type="Google" id="ProtNLM"/>
    </source>
</evidence>
<protein>
    <recommendedName>
        <fullName evidence="4">Reverse transcriptase domain-containing protein</fullName>
    </recommendedName>
</protein>
<evidence type="ECO:0000313" key="3">
    <source>
        <dbReference type="EMBL" id="SPC79943.1"/>
    </source>
</evidence>
<dbReference type="InterPro" id="IPR043502">
    <property type="entry name" value="DNA/RNA_pol_sf"/>
</dbReference>
<sequence length="1027" mass="118563">MKALGWNCRGICNATTVRALKAQIKGVHPEIVFLSETKADEARMDNVMKTLGYSEKLAINAKEKAGGLCMMWINSIDVKVLEFDSNIIAIEIKEGNCVWVLVGFYGPAYTIKRREAWEHLNALLESIQEPWEMMFELGAIDLGYSGNQFTWSNNRWGRNAIKERLDRGIASMSWRLKFPKATIYHLGAIKSDHCPIVLDTNPVDTFYPRPFRFEAAWTRDPRKQYNTQMALKKWNREVFGHCQHRIDSLMLQIQQIQQNEATEENHRNEACLQYELSEWLLRNEILWRQKSRETWLREDRKEIRKHFLTHFTSQFCEEEVDFPTNLEELIPNSISDSENEELCRIPTPQEIKKTLFDMSAQKSPGPDGLPTTQGGEQYILGTHSQDSFNPSRGLRQGDPLSPYLFILCQETLSRLIEKQLSERRINGVKASIGGPAITHVMYADDIILFSKTNKKETTILNQCLDTYCTWSGQIVNRNKSGLVFSKYTPKPTIRHTKHLLQMKTLKKDAIYLGAPLFLSKASVRDFQFLKERLEAKLMGWRSKCLSWAGRCTMIKSVAQALPTYVMSTFELPNKICESMDALNRRFWWKPNNQNGKYMAWNSWDKLCQTKRDGGLGFRKTKEVNMALIAKLSWMVASKRNSICMELLRKKYKVRKDWLSKEPMKTASPIWRAIEKAKKIVLKGACYMVGDGNSINIWKDPWVPWLEDFKPKPKDDSIQLNPQMVSSLIDQNAHKWKLEALEQLFDQESVEAISRIIIPIRQREDKLMWIHDHKGVFTVKSAYKLNHDNSSGSNAGFEWQRIWKLKAHERTKMLIWRIGANVLPTKERIAQRMPISPPELVSRYLLQLVQCRTRIRLQNKAELKDHYSLIMGTTIEAIWNLRNRVLHNGEHINLDAIVNNIESRILEYKLSKEPPNQKVPTEPARWCCPPPNVVKLNVDAAIASDFSTLAVIARDSNGNILKAWAKRSSHSDPLQAETCAILWALKLAAEESFLHILVEGDSKISFDAIQGKQILLPILWQNLRSLPP</sequence>
<dbReference type="InterPro" id="IPR012337">
    <property type="entry name" value="RNaseH-like_sf"/>
</dbReference>
<accession>A0A2N9EYL8</accession>
<dbReference type="InterPro" id="IPR002156">
    <property type="entry name" value="RNaseH_domain"/>
</dbReference>
<dbReference type="SUPFAM" id="SSF56219">
    <property type="entry name" value="DNase I-like"/>
    <property type="match status" value="1"/>
</dbReference>
<dbReference type="InterPro" id="IPR044730">
    <property type="entry name" value="RNase_H-like_dom_plant"/>
</dbReference>
<dbReference type="EMBL" id="OIVN01000424">
    <property type="protein sequence ID" value="SPC79943.1"/>
    <property type="molecule type" value="Genomic_DNA"/>
</dbReference>
<dbReference type="AlphaFoldDB" id="A0A2N9EYL8"/>
<dbReference type="InterPro" id="IPR036691">
    <property type="entry name" value="Endo/exonu/phosph_ase_sf"/>
</dbReference>
<dbReference type="CDD" id="cd06222">
    <property type="entry name" value="RNase_H_like"/>
    <property type="match status" value="1"/>
</dbReference>
<evidence type="ECO:0000259" key="1">
    <source>
        <dbReference type="Pfam" id="PF00078"/>
    </source>
</evidence>
<proteinExistence type="predicted"/>
<gene>
    <name evidence="3" type="ORF">FSB_LOCUS7825</name>
</gene>
<organism evidence="3">
    <name type="scientific">Fagus sylvatica</name>
    <name type="common">Beechnut</name>
    <dbReference type="NCBI Taxonomy" id="28930"/>
    <lineage>
        <taxon>Eukaryota</taxon>
        <taxon>Viridiplantae</taxon>
        <taxon>Streptophyta</taxon>
        <taxon>Embryophyta</taxon>
        <taxon>Tracheophyta</taxon>
        <taxon>Spermatophyta</taxon>
        <taxon>Magnoliopsida</taxon>
        <taxon>eudicotyledons</taxon>
        <taxon>Gunneridae</taxon>
        <taxon>Pentapetalae</taxon>
        <taxon>rosids</taxon>
        <taxon>fabids</taxon>
        <taxon>Fagales</taxon>
        <taxon>Fagaceae</taxon>
        <taxon>Fagus</taxon>
    </lineage>
</organism>